<protein>
    <recommendedName>
        <fullName evidence="6">FMN dependent NADH:quinone oxidoreductase</fullName>
        <ecNumber evidence="6">1.6.5.-</ecNumber>
    </recommendedName>
    <alternativeName>
        <fullName evidence="6">Azo-dye reductase</fullName>
    </alternativeName>
    <alternativeName>
        <fullName evidence="6">FMN-dependent NADH-azo compound oxidoreductase</fullName>
    </alternativeName>
    <alternativeName>
        <fullName evidence="6">FMN-dependent NADH-azoreductase</fullName>
        <ecNumber evidence="6">1.7.1.17</ecNumber>
    </alternativeName>
</protein>
<dbReference type="EC" id="1.7.1.17" evidence="6"/>
<feature type="binding site" evidence="6">
    <location>
        <begin position="97"/>
        <end position="100"/>
    </location>
    <ligand>
        <name>FMN</name>
        <dbReference type="ChEBI" id="CHEBI:58210"/>
    </ligand>
</feature>
<gene>
    <name evidence="6" type="primary">azoR</name>
    <name evidence="8" type="ORF">MW290_08360</name>
</gene>
<comment type="catalytic activity">
    <reaction evidence="5">
        <text>N,N-dimethyl-1,4-phenylenediamine + anthranilate + 2 NAD(+) = 2-(4-dimethylaminophenyl)diazenylbenzoate + 2 NADH + 2 H(+)</text>
        <dbReference type="Rhea" id="RHEA:55872"/>
        <dbReference type="ChEBI" id="CHEBI:15378"/>
        <dbReference type="ChEBI" id="CHEBI:15783"/>
        <dbReference type="ChEBI" id="CHEBI:16567"/>
        <dbReference type="ChEBI" id="CHEBI:57540"/>
        <dbReference type="ChEBI" id="CHEBI:57945"/>
        <dbReference type="ChEBI" id="CHEBI:71579"/>
        <dbReference type="EC" id="1.7.1.17"/>
    </reaction>
    <physiologicalReaction direction="right-to-left" evidence="5">
        <dbReference type="Rhea" id="RHEA:55874"/>
    </physiologicalReaction>
</comment>
<comment type="function">
    <text evidence="6">Also exhibits azoreductase activity. Catalyzes the reductive cleavage of the azo bond in aromatic azo compounds to the corresponding amines.</text>
</comment>
<organism evidence="8 9">
    <name type="scientific">Aquincola tertiaricarbonis</name>
    <dbReference type="NCBI Taxonomy" id="391953"/>
    <lineage>
        <taxon>Bacteria</taxon>
        <taxon>Pseudomonadati</taxon>
        <taxon>Pseudomonadota</taxon>
        <taxon>Betaproteobacteria</taxon>
        <taxon>Burkholderiales</taxon>
        <taxon>Sphaerotilaceae</taxon>
        <taxon>Aquincola</taxon>
    </lineage>
</organism>
<dbReference type="HAMAP" id="MF_01216">
    <property type="entry name" value="Azoreductase_type1"/>
    <property type="match status" value="1"/>
</dbReference>
<feature type="binding site" evidence="6">
    <location>
        <begin position="15"/>
        <end position="17"/>
    </location>
    <ligand>
        <name>FMN</name>
        <dbReference type="ChEBI" id="CHEBI:58210"/>
    </ligand>
</feature>
<feature type="domain" description="Flavodoxin-like fold" evidence="7">
    <location>
        <begin position="1"/>
        <end position="199"/>
    </location>
</feature>
<keyword evidence="4 6" id="KW-0520">NAD</keyword>
<feature type="binding site" evidence="6">
    <location>
        <begin position="141"/>
        <end position="144"/>
    </location>
    <ligand>
        <name>FMN</name>
        <dbReference type="ChEBI" id="CHEBI:58210"/>
    </ligand>
</feature>
<evidence type="ECO:0000256" key="3">
    <source>
        <dbReference type="ARBA" id="ARBA00023002"/>
    </source>
</evidence>
<sequence length="209" mass="22093">MNILHLDSSIAAQASASHQLSRQIVDGLTHQHPAAQVRYRDLVAEPVPHLTGAIAAGFRGTAPAGEGDATVASEHARSEALVREFLDSQLIVIGVPMYNFSVPSQLKAWMDRIAQPGRTFRYTAEGPVGLAGGRRIVLASTRGGMYSVGNAAGMDFQEAYLRAYFGFLGITDVHVVRAERLTKGAELREQSLTAAGVAAQAVVAAVLAG</sequence>
<keyword evidence="2 6" id="KW-0288">FMN</keyword>
<comment type="function">
    <text evidence="6">Quinone reductase that provides resistance to thiol-specific stress caused by electrophilic quinones.</text>
</comment>
<dbReference type="InterPro" id="IPR003680">
    <property type="entry name" value="Flavodoxin_fold"/>
</dbReference>
<dbReference type="Proteomes" id="UP001056201">
    <property type="component" value="Chromosome 1"/>
</dbReference>
<comment type="catalytic activity">
    <reaction evidence="6">
        <text>2 a quinone + NADH + H(+) = 2 a 1,4-benzosemiquinone + NAD(+)</text>
        <dbReference type="Rhea" id="RHEA:65952"/>
        <dbReference type="ChEBI" id="CHEBI:15378"/>
        <dbReference type="ChEBI" id="CHEBI:57540"/>
        <dbReference type="ChEBI" id="CHEBI:57945"/>
        <dbReference type="ChEBI" id="CHEBI:132124"/>
        <dbReference type="ChEBI" id="CHEBI:134225"/>
    </reaction>
</comment>
<keyword evidence="3 6" id="KW-0560">Oxidoreductase</keyword>
<evidence type="ECO:0000256" key="4">
    <source>
        <dbReference type="ARBA" id="ARBA00023027"/>
    </source>
</evidence>
<dbReference type="EMBL" id="CP097635">
    <property type="protein sequence ID" value="URI05951.1"/>
    <property type="molecule type" value="Genomic_DNA"/>
</dbReference>
<proteinExistence type="inferred from homology"/>
<evidence type="ECO:0000259" key="7">
    <source>
        <dbReference type="Pfam" id="PF02525"/>
    </source>
</evidence>
<reference evidence="8" key="1">
    <citation type="submission" date="2022-05" db="EMBL/GenBank/DDBJ databases">
        <title>An RpoN-dependent PEP-CTERM gene is involved in floc formation of an Aquincola tertiaricarbonis strain.</title>
        <authorList>
            <person name="Qiu D."/>
            <person name="Xia M."/>
        </authorList>
    </citation>
    <scope>NUCLEOTIDE SEQUENCE</scope>
    <source>
        <strain evidence="8">RN12</strain>
    </source>
</reference>
<dbReference type="Pfam" id="PF02525">
    <property type="entry name" value="Flavodoxin_2"/>
    <property type="match status" value="1"/>
</dbReference>
<dbReference type="Gene3D" id="3.40.50.360">
    <property type="match status" value="1"/>
</dbReference>
<keyword evidence="1 6" id="KW-0285">Flavoprotein</keyword>
<evidence type="ECO:0000256" key="5">
    <source>
        <dbReference type="ARBA" id="ARBA00048542"/>
    </source>
</evidence>
<feature type="binding site" evidence="6">
    <location>
        <position position="9"/>
    </location>
    <ligand>
        <name>FMN</name>
        <dbReference type="ChEBI" id="CHEBI:58210"/>
    </ligand>
</feature>
<name>A0ABY4S2F3_AQUTE</name>
<evidence type="ECO:0000256" key="6">
    <source>
        <dbReference type="HAMAP-Rule" id="MF_01216"/>
    </source>
</evidence>
<dbReference type="InterPro" id="IPR029039">
    <property type="entry name" value="Flavoprotein-like_sf"/>
</dbReference>
<evidence type="ECO:0000313" key="9">
    <source>
        <dbReference type="Proteomes" id="UP001056201"/>
    </source>
</evidence>
<dbReference type="InterPro" id="IPR050104">
    <property type="entry name" value="FMN-dep_NADH:Q_OxRdtase_AzoR1"/>
</dbReference>
<dbReference type="InterPro" id="IPR023048">
    <property type="entry name" value="NADH:quinone_OxRdtase_FMN_depd"/>
</dbReference>
<dbReference type="PANTHER" id="PTHR43741">
    <property type="entry name" value="FMN-DEPENDENT NADH-AZOREDUCTASE 1"/>
    <property type="match status" value="1"/>
</dbReference>
<evidence type="ECO:0000313" key="8">
    <source>
        <dbReference type="EMBL" id="URI05951.1"/>
    </source>
</evidence>
<dbReference type="RefSeq" id="WP_250194216.1">
    <property type="nucleotide sequence ID" value="NZ_CP097635.1"/>
</dbReference>
<dbReference type="EC" id="1.6.5.-" evidence="6"/>
<comment type="cofactor">
    <cofactor evidence="6">
        <name>FMN</name>
        <dbReference type="ChEBI" id="CHEBI:58210"/>
    </cofactor>
    <text evidence="6">Binds 1 FMN per subunit.</text>
</comment>
<evidence type="ECO:0000256" key="2">
    <source>
        <dbReference type="ARBA" id="ARBA00022643"/>
    </source>
</evidence>
<comment type="subunit">
    <text evidence="6">Homodimer.</text>
</comment>
<evidence type="ECO:0000256" key="1">
    <source>
        <dbReference type="ARBA" id="ARBA00022630"/>
    </source>
</evidence>
<dbReference type="PANTHER" id="PTHR43741:SF4">
    <property type="entry name" value="FMN-DEPENDENT NADH:QUINONE OXIDOREDUCTASE"/>
    <property type="match status" value="1"/>
</dbReference>
<dbReference type="SUPFAM" id="SSF52218">
    <property type="entry name" value="Flavoproteins"/>
    <property type="match status" value="1"/>
</dbReference>
<accession>A0ABY4S2F3</accession>
<keyword evidence="9" id="KW-1185">Reference proteome</keyword>
<comment type="similarity">
    <text evidence="6">Belongs to the azoreductase type 1 family.</text>
</comment>